<dbReference type="GO" id="GO:0004252">
    <property type="term" value="F:serine-type endopeptidase activity"/>
    <property type="evidence" value="ECO:0007669"/>
    <property type="project" value="InterPro"/>
</dbReference>
<name>A0AA35TG90_GEOBA</name>
<dbReference type="EC" id="3.4.21.-" evidence="1"/>
<dbReference type="InterPro" id="IPR009003">
    <property type="entry name" value="Peptidase_S1_PA"/>
</dbReference>
<dbReference type="PANTHER" id="PTHR21004">
    <property type="entry name" value="SERINE PROTEASE-RELATED"/>
    <property type="match status" value="1"/>
</dbReference>
<keyword evidence="1" id="KW-0720">Serine protease</keyword>
<keyword evidence="1" id="KW-0576">Peroxisome</keyword>
<organism evidence="2 3">
    <name type="scientific">Geodia barretti</name>
    <name type="common">Barrett's horny sponge</name>
    <dbReference type="NCBI Taxonomy" id="519541"/>
    <lineage>
        <taxon>Eukaryota</taxon>
        <taxon>Metazoa</taxon>
        <taxon>Porifera</taxon>
        <taxon>Demospongiae</taxon>
        <taxon>Heteroscleromorpha</taxon>
        <taxon>Tetractinellida</taxon>
        <taxon>Astrophorina</taxon>
        <taxon>Geodiidae</taxon>
        <taxon>Geodia</taxon>
    </lineage>
</organism>
<gene>
    <name evidence="2" type="ORF">GBAR_LOCUS25753</name>
</gene>
<dbReference type="InterPro" id="IPR039245">
    <property type="entry name" value="TYSND1/DEG15"/>
</dbReference>
<keyword evidence="1" id="KW-0645">Protease</keyword>
<sequence>MTTGHVCKLIGRNGSLFLTDACHLPNTEGAGLRRDRSLSVDVVAMVLAPLFCERGHPTGLSLATSLSSLRPPSPLPPPSTLLPPPQDNLTGVCKLVVGVAVGSNWGSGILLSCDRILTCAHVVTKLRSSPVTIYIPSESRVHSGSVLEWNGDMDLAVIGLRDGIVGSLVPEPSGTRSTGLILSLWRRDDHMTTVGDQCVPLATNVHRGSLVLRW</sequence>
<dbReference type="Gene3D" id="2.40.10.10">
    <property type="entry name" value="Trypsin-like serine proteases"/>
    <property type="match status" value="1"/>
</dbReference>
<dbReference type="GO" id="GO:0005777">
    <property type="term" value="C:peroxisome"/>
    <property type="evidence" value="ECO:0007669"/>
    <property type="project" value="UniProtKB-SubCell"/>
</dbReference>
<evidence type="ECO:0000313" key="3">
    <source>
        <dbReference type="Proteomes" id="UP001174909"/>
    </source>
</evidence>
<dbReference type="PANTHER" id="PTHR21004:SF0">
    <property type="entry name" value="PEROXISOMAL LEADER PEPTIDE-PROCESSING PROTEASE"/>
    <property type="match status" value="1"/>
</dbReference>
<dbReference type="InterPro" id="IPR043504">
    <property type="entry name" value="Peptidase_S1_PA_chymotrypsin"/>
</dbReference>
<comment type="caution">
    <text evidence="2">The sequence shown here is derived from an EMBL/GenBank/DDBJ whole genome shotgun (WGS) entry which is preliminary data.</text>
</comment>
<dbReference type="GO" id="GO:0031998">
    <property type="term" value="P:regulation of fatty acid beta-oxidation"/>
    <property type="evidence" value="ECO:0007669"/>
    <property type="project" value="TreeGrafter"/>
</dbReference>
<dbReference type="Proteomes" id="UP001174909">
    <property type="component" value="Unassembled WGS sequence"/>
</dbReference>
<dbReference type="SUPFAM" id="SSF50494">
    <property type="entry name" value="Trypsin-like serine proteases"/>
    <property type="match status" value="1"/>
</dbReference>
<proteinExistence type="inferred from homology"/>
<accession>A0AA35TG90</accession>
<protein>
    <recommendedName>
        <fullName evidence="1">Peroxisomal leader peptide-processing protease</fullName>
        <ecNumber evidence="1">3.4.21.-</ecNumber>
    </recommendedName>
</protein>
<keyword evidence="1" id="KW-0378">Hydrolase</keyword>
<comment type="PTM">
    <text evidence="1">The full-lengh TYSND1 is the active the proteolytic processing of PTS1- and PTS2-proteins and in self-cleavage, and intermolecular self-cleavage of TYSND1 down-regulates its protease activity.</text>
</comment>
<keyword evidence="3" id="KW-1185">Reference proteome</keyword>
<dbReference type="AlphaFoldDB" id="A0AA35TG90"/>
<evidence type="ECO:0000256" key="1">
    <source>
        <dbReference type="PIRNR" id="PIRNR037989"/>
    </source>
</evidence>
<evidence type="ECO:0000313" key="2">
    <source>
        <dbReference type="EMBL" id="CAI8046552.1"/>
    </source>
</evidence>
<comment type="subcellular location">
    <subcellularLocation>
        <location evidence="1">Peroxisome</location>
    </subcellularLocation>
</comment>
<comment type="function">
    <text evidence="1">Peroxisomal protease that mediates both the removal of the leader peptide from proteins containing a PTS2 target sequence and processes several PTS1-containing proteins. Catalyzes the processing of PTS1-proteins involved in the peroxisomal beta-oxidation of fatty acids.</text>
</comment>
<comment type="similarity">
    <text evidence="1">Belongs to the peptidase S1B family.</text>
</comment>
<reference evidence="2" key="1">
    <citation type="submission" date="2023-03" db="EMBL/GenBank/DDBJ databases">
        <authorList>
            <person name="Steffen K."/>
            <person name="Cardenas P."/>
        </authorList>
    </citation>
    <scope>NUCLEOTIDE SEQUENCE</scope>
</reference>
<dbReference type="EMBL" id="CASHTH010003570">
    <property type="protein sequence ID" value="CAI8046552.1"/>
    <property type="molecule type" value="Genomic_DNA"/>
</dbReference>
<dbReference type="GO" id="GO:0016485">
    <property type="term" value="P:protein processing"/>
    <property type="evidence" value="ECO:0007669"/>
    <property type="project" value="InterPro"/>
</dbReference>